<protein>
    <recommendedName>
        <fullName evidence="3">Methyltransferase small domain-containing protein</fullName>
    </recommendedName>
</protein>
<dbReference type="PANTHER" id="PTHR23290:SF0">
    <property type="entry name" value="RRNA N6-ADENOSINE-METHYLTRANSFERASE METTL5"/>
    <property type="match status" value="1"/>
</dbReference>
<dbReference type="EMBL" id="JBICCN010000143">
    <property type="protein sequence ID" value="KAL3090214.1"/>
    <property type="molecule type" value="Genomic_DNA"/>
</dbReference>
<dbReference type="CDD" id="cd02440">
    <property type="entry name" value="AdoMet_MTases"/>
    <property type="match status" value="1"/>
</dbReference>
<dbReference type="SUPFAM" id="SSF53335">
    <property type="entry name" value="S-adenosyl-L-methionine-dependent methyltransferases"/>
    <property type="match status" value="1"/>
</dbReference>
<name>A0ABD2JHW3_HETSC</name>
<dbReference type="AlphaFoldDB" id="A0ABD2JHW3"/>
<evidence type="ECO:0000313" key="2">
    <source>
        <dbReference type="Proteomes" id="UP001620645"/>
    </source>
</evidence>
<dbReference type="PROSITE" id="PS00092">
    <property type="entry name" value="N6_MTASE"/>
    <property type="match status" value="1"/>
</dbReference>
<gene>
    <name evidence="1" type="ORF">niasHS_006666</name>
</gene>
<sequence>MKVRPKRFKSLLQEIDDFNNPRIELEQYITPLDISVALLQHVNDLISLDECAVADLGCGTGMLLLGSTLLGAKFAVGVDCCQNALSVAKNNIDKFEFEGSTTTNLVLADVTKFVPFIGKFDVVLTNPPFGTKNNQGTDVAFVLAGLPQLEISSLKWPKTGTL</sequence>
<dbReference type="InterPro" id="IPR002052">
    <property type="entry name" value="DNA_methylase_N6_adenine_CS"/>
</dbReference>
<accession>A0ABD2JHW3</accession>
<evidence type="ECO:0000313" key="1">
    <source>
        <dbReference type="EMBL" id="KAL3090214.1"/>
    </source>
</evidence>
<comment type="caution">
    <text evidence="1">The sequence shown here is derived from an EMBL/GenBank/DDBJ whole genome shotgun (WGS) entry which is preliminary data.</text>
</comment>
<dbReference type="GO" id="GO:0016740">
    <property type="term" value="F:transferase activity"/>
    <property type="evidence" value="ECO:0007669"/>
    <property type="project" value="UniProtKB-ARBA"/>
</dbReference>
<dbReference type="InterPro" id="IPR029063">
    <property type="entry name" value="SAM-dependent_MTases_sf"/>
</dbReference>
<organism evidence="1 2">
    <name type="scientific">Heterodera schachtii</name>
    <name type="common">Sugarbeet cyst nematode worm</name>
    <name type="synonym">Tylenchus schachtii</name>
    <dbReference type="NCBI Taxonomy" id="97005"/>
    <lineage>
        <taxon>Eukaryota</taxon>
        <taxon>Metazoa</taxon>
        <taxon>Ecdysozoa</taxon>
        <taxon>Nematoda</taxon>
        <taxon>Chromadorea</taxon>
        <taxon>Rhabditida</taxon>
        <taxon>Tylenchina</taxon>
        <taxon>Tylenchomorpha</taxon>
        <taxon>Tylenchoidea</taxon>
        <taxon>Heteroderidae</taxon>
        <taxon>Heteroderinae</taxon>
        <taxon>Heterodera</taxon>
    </lineage>
</organism>
<dbReference type="Pfam" id="PF06325">
    <property type="entry name" value="PrmA"/>
    <property type="match status" value="1"/>
</dbReference>
<reference evidence="1 2" key="1">
    <citation type="submission" date="2024-10" db="EMBL/GenBank/DDBJ databases">
        <authorList>
            <person name="Kim D."/>
        </authorList>
    </citation>
    <scope>NUCLEOTIDE SEQUENCE [LARGE SCALE GENOMIC DNA]</scope>
    <source>
        <strain evidence="1">Taebaek</strain>
    </source>
</reference>
<dbReference type="InterPro" id="IPR051720">
    <property type="entry name" value="rRNA_MeTrfase/Polyamine_Synth"/>
</dbReference>
<dbReference type="PANTHER" id="PTHR23290">
    <property type="entry name" value="RRNA N6-ADENOSINE-METHYLTRANSFERASE METTL5"/>
    <property type="match status" value="1"/>
</dbReference>
<dbReference type="Proteomes" id="UP001620645">
    <property type="component" value="Unassembled WGS sequence"/>
</dbReference>
<dbReference type="Gene3D" id="3.40.50.150">
    <property type="entry name" value="Vaccinia Virus protein VP39"/>
    <property type="match status" value="1"/>
</dbReference>
<evidence type="ECO:0008006" key="3">
    <source>
        <dbReference type="Google" id="ProtNLM"/>
    </source>
</evidence>
<keyword evidence="2" id="KW-1185">Reference proteome</keyword>
<proteinExistence type="predicted"/>
<dbReference type="PRINTS" id="PR00507">
    <property type="entry name" value="N12N6MTFRASE"/>
</dbReference>